<evidence type="ECO:0000256" key="2">
    <source>
        <dbReference type="ARBA" id="ARBA00023043"/>
    </source>
</evidence>
<comment type="caution">
    <text evidence="4">The sequence shown here is derived from an EMBL/GenBank/DDBJ whole genome shotgun (WGS) entry which is preliminary data.</text>
</comment>
<accession>A0AA35RXI3</accession>
<dbReference type="Gene3D" id="1.25.40.20">
    <property type="entry name" value="Ankyrin repeat-containing domain"/>
    <property type="match status" value="1"/>
</dbReference>
<dbReference type="PRINTS" id="PR01415">
    <property type="entry name" value="ANKYRIN"/>
</dbReference>
<dbReference type="InterPro" id="IPR036770">
    <property type="entry name" value="Ankyrin_rpt-contain_sf"/>
</dbReference>
<feature type="repeat" description="ANK" evidence="3">
    <location>
        <begin position="50"/>
        <end position="82"/>
    </location>
</feature>
<dbReference type="InterPro" id="IPR002110">
    <property type="entry name" value="Ankyrin_rpt"/>
</dbReference>
<gene>
    <name evidence="4" type="ORF">GBAR_LOCUS11503</name>
</gene>
<keyword evidence="1" id="KW-0677">Repeat</keyword>
<dbReference type="AlphaFoldDB" id="A0AA35RXI3"/>
<dbReference type="PANTHER" id="PTHR24166">
    <property type="entry name" value="ROLLING PEBBLES, ISOFORM B"/>
    <property type="match status" value="1"/>
</dbReference>
<keyword evidence="2 3" id="KW-0040">ANK repeat</keyword>
<evidence type="ECO:0000256" key="1">
    <source>
        <dbReference type="ARBA" id="ARBA00022737"/>
    </source>
</evidence>
<keyword evidence="5" id="KW-1185">Reference proteome</keyword>
<dbReference type="Pfam" id="PF12796">
    <property type="entry name" value="Ank_2"/>
    <property type="match status" value="1"/>
</dbReference>
<reference evidence="4" key="1">
    <citation type="submission" date="2023-03" db="EMBL/GenBank/DDBJ databases">
        <authorList>
            <person name="Steffen K."/>
            <person name="Cardenas P."/>
        </authorList>
    </citation>
    <scope>NUCLEOTIDE SEQUENCE</scope>
</reference>
<dbReference type="SUPFAM" id="SSF48403">
    <property type="entry name" value="Ankyrin repeat"/>
    <property type="match status" value="1"/>
</dbReference>
<protein>
    <submittedName>
        <fullName evidence="4">Ankyrin repeat domain-containing protein 29</fullName>
    </submittedName>
</protein>
<dbReference type="Proteomes" id="UP001174909">
    <property type="component" value="Unassembled WGS sequence"/>
</dbReference>
<dbReference type="InterPro" id="IPR050889">
    <property type="entry name" value="Dendritic_Spine_Reg/Scaffold"/>
</dbReference>
<proteinExistence type="predicted"/>
<dbReference type="SMART" id="SM00248">
    <property type="entry name" value="ANK"/>
    <property type="match status" value="2"/>
</dbReference>
<evidence type="ECO:0000256" key="3">
    <source>
        <dbReference type="PROSITE-ProRule" id="PRU00023"/>
    </source>
</evidence>
<dbReference type="EMBL" id="CASHTH010001724">
    <property type="protein sequence ID" value="CAI8019084.1"/>
    <property type="molecule type" value="Genomic_DNA"/>
</dbReference>
<feature type="non-terminal residue" evidence="4">
    <location>
        <position position="85"/>
    </location>
</feature>
<name>A0AA35RXI3_GEOBA</name>
<sequence length="85" mass="8890">MLLTFAAKISPLSYLQGGATALHLAAQQGKADVVRLLTEAGAQLDIQRTTGATSLYIASEKGHSEVVNILLRNGAGVDRAKNVSQ</sequence>
<organism evidence="4 5">
    <name type="scientific">Geodia barretti</name>
    <name type="common">Barrett's horny sponge</name>
    <dbReference type="NCBI Taxonomy" id="519541"/>
    <lineage>
        <taxon>Eukaryota</taxon>
        <taxon>Metazoa</taxon>
        <taxon>Porifera</taxon>
        <taxon>Demospongiae</taxon>
        <taxon>Heteroscleromorpha</taxon>
        <taxon>Tetractinellida</taxon>
        <taxon>Astrophorina</taxon>
        <taxon>Geodiidae</taxon>
        <taxon>Geodia</taxon>
    </lineage>
</organism>
<dbReference type="PANTHER" id="PTHR24166:SF48">
    <property type="entry name" value="PROTEIN VAPYRIN"/>
    <property type="match status" value="1"/>
</dbReference>
<dbReference type="PROSITE" id="PS50088">
    <property type="entry name" value="ANK_REPEAT"/>
    <property type="match status" value="2"/>
</dbReference>
<evidence type="ECO:0000313" key="4">
    <source>
        <dbReference type="EMBL" id="CAI8019084.1"/>
    </source>
</evidence>
<evidence type="ECO:0000313" key="5">
    <source>
        <dbReference type="Proteomes" id="UP001174909"/>
    </source>
</evidence>
<dbReference type="PROSITE" id="PS50297">
    <property type="entry name" value="ANK_REP_REGION"/>
    <property type="match status" value="2"/>
</dbReference>
<feature type="repeat" description="ANK" evidence="3">
    <location>
        <begin position="17"/>
        <end position="49"/>
    </location>
</feature>